<feature type="domain" description="SMP-30/Gluconolactonase/LRE-like region" evidence="1">
    <location>
        <begin position="206"/>
        <end position="387"/>
    </location>
</feature>
<sequence length="407" mass="44047">MQHVLAHLGAAASVGAQGIAQPCVGHYETQFPSILCIQNYGAVLPEGFERTIATTPGHVDTYGSTRVPNDSTFGLIATADFLVWDLDHAANILGPSPSVEVMFEVGNIPHEGVVYEPDLNIILFSPLRPPPTLLKIDLNQDPPTLSNLTTDPPLLGIGAAYHKGLIYYCGSATHSSDYVAGLYALNATSNKVWPIVNNYFGYNFGTCDDLAVAPNGEIWFTDNWYSYSLPELHRNNTLHLEPAVYRHDPTTGRTQVVSDALLTQPNGIAFAPDGRTVYLTDSGADTVSDADRRLRYVSHLRRTVYAADVAPDDNGGIGGISNARAVFLAQDRVPDGLKVARSGYVVVATGSGVDVLDPVGVPVLRVQTDFTVLNVVWAGKENTDLWMVGYERVARVKWALEGNVLVR</sequence>
<evidence type="ECO:0000259" key="1">
    <source>
        <dbReference type="Pfam" id="PF08450"/>
    </source>
</evidence>
<dbReference type="InterPro" id="IPR052988">
    <property type="entry name" value="Oryzine_lactonohydrolase"/>
</dbReference>
<name>A0ABR1SIB1_9PEZI</name>
<reference evidence="2 3" key="1">
    <citation type="submission" date="2023-01" db="EMBL/GenBank/DDBJ databases">
        <title>Analysis of 21 Apiospora genomes using comparative genomics revels a genus with tremendous synthesis potential of carbohydrate active enzymes and secondary metabolites.</title>
        <authorList>
            <person name="Sorensen T."/>
        </authorList>
    </citation>
    <scope>NUCLEOTIDE SEQUENCE [LARGE SCALE GENOMIC DNA]</scope>
    <source>
        <strain evidence="2 3">CBS 20057</strain>
    </source>
</reference>
<dbReference type="Proteomes" id="UP001396898">
    <property type="component" value="Unassembled WGS sequence"/>
</dbReference>
<protein>
    <recommendedName>
        <fullName evidence="1">SMP-30/Gluconolactonase/LRE-like region domain-containing protein</fullName>
    </recommendedName>
</protein>
<dbReference type="PANTHER" id="PTHR47064:SF2">
    <property type="entry name" value="SMP-30_GLUCONOLACTONASE_LRE-LIKE REGION DOMAIN-CONTAINING PROTEIN-RELATED"/>
    <property type="match status" value="1"/>
</dbReference>
<dbReference type="InterPro" id="IPR011042">
    <property type="entry name" value="6-blade_b-propeller_TolB-like"/>
</dbReference>
<organism evidence="2 3">
    <name type="scientific">Apiospora marii</name>
    <dbReference type="NCBI Taxonomy" id="335849"/>
    <lineage>
        <taxon>Eukaryota</taxon>
        <taxon>Fungi</taxon>
        <taxon>Dikarya</taxon>
        <taxon>Ascomycota</taxon>
        <taxon>Pezizomycotina</taxon>
        <taxon>Sordariomycetes</taxon>
        <taxon>Xylariomycetidae</taxon>
        <taxon>Amphisphaeriales</taxon>
        <taxon>Apiosporaceae</taxon>
        <taxon>Apiospora</taxon>
    </lineage>
</organism>
<comment type="caution">
    <text evidence="2">The sequence shown here is derived from an EMBL/GenBank/DDBJ whole genome shotgun (WGS) entry which is preliminary data.</text>
</comment>
<evidence type="ECO:0000313" key="3">
    <source>
        <dbReference type="Proteomes" id="UP001396898"/>
    </source>
</evidence>
<dbReference type="Pfam" id="PF08450">
    <property type="entry name" value="SGL"/>
    <property type="match status" value="1"/>
</dbReference>
<dbReference type="Gene3D" id="2.120.10.30">
    <property type="entry name" value="TolB, C-terminal domain"/>
    <property type="match status" value="1"/>
</dbReference>
<dbReference type="EMBL" id="JAQQWI010000006">
    <property type="protein sequence ID" value="KAK8033907.1"/>
    <property type="molecule type" value="Genomic_DNA"/>
</dbReference>
<accession>A0ABR1SIB1</accession>
<evidence type="ECO:0000313" key="2">
    <source>
        <dbReference type="EMBL" id="KAK8033907.1"/>
    </source>
</evidence>
<dbReference type="PANTHER" id="PTHR47064">
    <property type="entry name" value="PUTATIVE (AFU_ORTHOLOGUE AFUA_1G08990)-RELATED"/>
    <property type="match status" value="1"/>
</dbReference>
<keyword evidence="3" id="KW-1185">Reference proteome</keyword>
<dbReference type="InterPro" id="IPR013658">
    <property type="entry name" value="SGL"/>
</dbReference>
<gene>
    <name evidence="2" type="ORF">PG991_003305</name>
</gene>
<dbReference type="SUPFAM" id="SSF63829">
    <property type="entry name" value="Calcium-dependent phosphotriesterase"/>
    <property type="match status" value="1"/>
</dbReference>
<proteinExistence type="predicted"/>